<accession>A0A8J5ETT0</accession>
<organism evidence="1 2">
    <name type="scientific">Zingiber officinale</name>
    <name type="common">Ginger</name>
    <name type="synonym">Amomum zingiber</name>
    <dbReference type="NCBI Taxonomy" id="94328"/>
    <lineage>
        <taxon>Eukaryota</taxon>
        <taxon>Viridiplantae</taxon>
        <taxon>Streptophyta</taxon>
        <taxon>Embryophyta</taxon>
        <taxon>Tracheophyta</taxon>
        <taxon>Spermatophyta</taxon>
        <taxon>Magnoliopsida</taxon>
        <taxon>Liliopsida</taxon>
        <taxon>Zingiberales</taxon>
        <taxon>Zingiberaceae</taxon>
        <taxon>Zingiber</taxon>
    </lineage>
</organism>
<evidence type="ECO:0000313" key="2">
    <source>
        <dbReference type="Proteomes" id="UP000734854"/>
    </source>
</evidence>
<sequence>MNFATSISSPLLGGGTNSGDLHFVVEYLMNSCGFSTEEVDKASESLAHLESTKKPGIVIAFFRYHG</sequence>
<reference evidence="1 2" key="1">
    <citation type="submission" date="2020-08" db="EMBL/GenBank/DDBJ databases">
        <title>Plant Genome Project.</title>
        <authorList>
            <person name="Zhang R.-G."/>
        </authorList>
    </citation>
    <scope>NUCLEOTIDE SEQUENCE [LARGE SCALE GENOMIC DNA]</scope>
    <source>
        <tissue evidence="1">Rhizome</tissue>
    </source>
</reference>
<comment type="caution">
    <text evidence="1">The sequence shown here is derived from an EMBL/GenBank/DDBJ whole genome shotgun (WGS) entry which is preliminary data.</text>
</comment>
<dbReference type="Proteomes" id="UP000734854">
    <property type="component" value="Unassembled WGS sequence"/>
</dbReference>
<dbReference type="EMBL" id="JACMSC010000022">
    <property type="protein sequence ID" value="KAG6468837.1"/>
    <property type="molecule type" value="Genomic_DNA"/>
</dbReference>
<name>A0A8J5ETT0_ZINOF</name>
<proteinExistence type="predicted"/>
<protein>
    <submittedName>
        <fullName evidence="1">Uncharacterized protein</fullName>
    </submittedName>
</protein>
<keyword evidence="2" id="KW-1185">Reference proteome</keyword>
<dbReference type="AlphaFoldDB" id="A0A8J5ETT0"/>
<evidence type="ECO:0000313" key="1">
    <source>
        <dbReference type="EMBL" id="KAG6468837.1"/>
    </source>
</evidence>
<gene>
    <name evidence="1" type="ORF">ZIOFF_073530</name>
</gene>